<protein>
    <submittedName>
        <fullName evidence="1">Helicase, putative</fullName>
    </submittedName>
</protein>
<keyword evidence="1" id="KW-0067">ATP-binding</keyword>
<evidence type="ECO:0000313" key="1">
    <source>
        <dbReference type="EMBL" id="JAD71366.1"/>
    </source>
</evidence>
<name>A0A0A9C719_ARUDO</name>
<keyword evidence="1" id="KW-0347">Helicase</keyword>
<accession>A0A0A9C719</accession>
<dbReference type="AlphaFoldDB" id="A0A0A9C719"/>
<dbReference type="GO" id="GO:0004386">
    <property type="term" value="F:helicase activity"/>
    <property type="evidence" value="ECO:0007669"/>
    <property type="project" value="UniProtKB-KW"/>
</dbReference>
<reference evidence="1" key="2">
    <citation type="journal article" date="2015" name="Data Brief">
        <title>Shoot transcriptome of the giant reed, Arundo donax.</title>
        <authorList>
            <person name="Barrero R.A."/>
            <person name="Guerrero F.D."/>
            <person name="Moolhuijzen P."/>
            <person name="Goolsby J.A."/>
            <person name="Tidwell J."/>
            <person name="Bellgard S.E."/>
            <person name="Bellgard M.I."/>
        </authorList>
    </citation>
    <scope>NUCLEOTIDE SEQUENCE</scope>
    <source>
        <tissue evidence="1">Shoot tissue taken approximately 20 cm above the soil surface</tissue>
    </source>
</reference>
<proteinExistence type="predicted"/>
<organism evidence="1">
    <name type="scientific">Arundo donax</name>
    <name type="common">Giant reed</name>
    <name type="synonym">Donax arundinaceus</name>
    <dbReference type="NCBI Taxonomy" id="35708"/>
    <lineage>
        <taxon>Eukaryota</taxon>
        <taxon>Viridiplantae</taxon>
        <taxon>Streptophyta</taxon>
        <taxon>Embryophyta</taxon>
        <taxon>Tracheophyta</taxon>
        <taxon>Spermatophyta</taxon>
        <taxon>Magnoliopsida</taxon>
        <taxon>Liliopsida</taxon>
        <taxon>Poales</taxon>
        <taxon>Poaceae</taxon>
        <taxon>PACMAD clade</taxon>
        <taxon>Arundinoideae</taxon>
        <taxon>Arundineae</taxon>
        <taxon>Arundo</taxon>
    </lineage>
</organism>
<reference evidence="1" key="1">
    <citation type="submission" date="2014-09" db="EMBL/GenBank/DDBJ databases">
        <authorList>
            <person name="Magalhaes I.L.F."/>
            <person name="Oliveira U."/>
            <person name="Santos F.R."/>
            <person name="Vidigal T.H.D.A."/>
            <person name="Brescovit A.D."/>
            <person name="Santos A.J."/>
        </authorList>
    </citation>
    <scope>NUCLEOTIDE SEQUENCE</scope>
    <source>
        <tissue evidence="1">Shoot tissue taken approximately 20 cm above the soil surface</tissue>
    </source>
</reference>
<sequence length="47" mass="5688">MTRLRRLRWRRRSLKVHGRVIGCASLSAVVQRRLLLRDSARDWSWVN</sequence>
<keyword evidence="1" id="KW-0378">Hydrolase</keyword>
<dbReference type="EMBL" id="GBRH01226529">
    <property type="protein sequence ID" value="JAD71366.1"/>
    <property type="molecule type" value="Transcribed_RNA"/>
</dbReference>
<keyword evidence="1" id="KW-0547">Nucleotide-binding</keyword>